<proteinExistence type="predicted"/>
<dbReference type="Gene3D" id="3.40.50.2000">
    <property type="entry name" value="Glycogen Phosphorylase B"/>
    <property type="match status" value="2"/>
</dbReference>
<sequence length="379" mass="44672">MFLVPYYIGLKHNYSVSLVYHGKKGEKDSLYKGVQMIPLHYKGGYDCFSFLSEWYFCWYILKNAKNIDCLVRFHFSYQTAIIGWIYKKVNPKGFFYIKGDGYGAWLALFREKSWFKGTSKRDQKCWPVKWKNRIIRFILNKMCQLADKVSVELPEIFECLSREKAFKERPEKLKLMFNGIDERSLYAYGIREFDIVEKENVILSVGRHGSWQKNTMMFLNALSQVDLKNWKVFFIGTVETHDCLFQREIDGFFEKNPSMREQVCFIGPIYNQKKLYEYYNKAKVFVHTALYESYGIVLGEAFRFKNYIISTPVGIAPQLIKHGYGCLCECNNVNQLVKILQDVIDGNVSLEQLFQQVKILNKAFSYDNEIDKLGNFRIE</sequence>
<dbReference type="EC" id="2.4.-.-" evidence="3"/>
<dbReference type="PANTHER" id="PTHR46401:SF2">
    <property type="entry name" value="GLYCOSYLTRANSFERASE WBBK-RELATED"/>
    <property type="match status" value="1"/>
</dbReference>
<dbReference type="HOGENOM" id="CLU_055430_0_0_10"/>
<comment type="caution">
    <text evidence="3">The sequence shown here is derived from an EMBL/GenBank/DDBJ whole genome shotgun (WGS) entry which is preliminary data.</text>
</comment>
<dbReference type="STRING" id="537006.PRABACTJOHN_00846"/>
<evidence type="ECO:0000313" key="3">
    <source>
        <dbReference type="EMBL" id="EEC97760.1"/>
    </source>
</evidence>
<reference evidence="3 4" key="1">
    <citation type="submission" date="2008-10" db="EMBL/GenBank/DDBJ databases">
        <title>Draft genome sequence of Parabacteroides johnsonii (DSM 18315).</title>
        <authorList>
            <person name="Sudarsanam P."/>
            <person name="Ley R."/>
            <person name="Guruge J."/>
            <person name="Turnbaugh P.J."/>
            <person name="Mahowald M."/>
            <person name="Liep D."/>
            <person name="Gordon J."/>
        </authorList>
    </citation>
    <scope>NUCLEOTIDE SEQUENCE [LARGE SCALE GENOMIC DNA]</scope>
    <source>
        <strain evidence="3 4">DSM 18315</strain>
    </source>
</reference>
<dbReference type="Pfam" id="PF00534">
    <property type="entry name" value="Glycos_transf_1"/>
    <property type="match status" value="1"/>
</dbReference>
<feature type="domain" description="Glycosyl transferase family 1" evidence="2">
    <location>
        <begin position="193"/>
        <end position="349"/>
    </location>
</feature>
<name>B7B749_9BACT</name>
<accession>B7B749</accession>
<dbReference type="Proteomes" id="UP000005510">
    <property type="component" value="Unassembled WGS sequence"/>
</dbReference>
<gene>
    <name evidence="3" type="ORF">PRABACTJOHN_00846</name>
</gene>
<reference evidence="3 4" key="2">
    <citation type="submission" date="2008-10" db="EMBL/GenBank/DDBJ databases">
        <authorList>
            <person name="Fulton L."/>
            <person name="Clifton S."/>
            <person name="Fulton B."/>
            <person name="Xu J."/>
            <person name="Minx P."/>
            <person name="Pepin K.H."/>
            <person name="Johnson M."/>
            <person name="Bhonagiri V."/>
            <person name="Nash W.E."/>
            <person name="Mardis E.R."/>
            <person name="Wilson R.K."/>
        </authorList>
    </citation>
    <scope>NUCLEOTIDE SEQUENCE [LARGE SCALE GENOMIC DNA]</scope>
    <source>
        <strain evidence="3 4">DSM 18315</strain>
    </source>
</reference>
<dbReference type="AlphaFoldDB" id="B7B749"/>
<dbReference type="InterPro" id="IPR001296">
    <property type="entry name" value="Glyco_trans_1"/>
</dbReference>
<keyword evidence="3" id="KW-0328">Glycosyltransferase</keyword>
<dbReference type="EMBL" id="ABYH01000057">
    <property type="protein sequence ID" value="EEC97760.1"/>
    <property type="molecule type" value="Genomic_DNA"/>
</dbReference>
<dbReference type="SUPFAM" id="SSF53756">
    <property type="entry name" value="UDP-Glycosyltransferase/glycogen phosphorylase"/>
    <property type="match status" value="1"/>
</dbReference>
<keyword evidence="1 3" id="KW-0808">Transferase</keyword>
<dbReference type="CAZy" id="GT4">
    <property type="family name" value="Glycosyltransferase Family 4"/>
</dbReference>
<dbReference type="CDD" id="cd03801">
    <property type="entry name" value="GT4_PimA-like"/>
    <property type="match status" value="1"/>
</dbReference>
<protein>
    <submittedName>
        <fullName evidence="3">Glycosyltransferase, group 1 family protein</fullName>
        <ecNumber evidence="3">2.4.-.-</ecNumber>
    </submittedName>
</protein>
<dbReference type="GO" id="GO:0016757">
    <property type="term" value="F:glycosyltransferase activity"/>
    <property type="evidence" value="ECO:0007669"/>
    <property type="project" value="UniProtKB-KW"/>
</dbReference>
<dbReference type="PANTHER" id="PTHR46401">
    <property type="entry name" value="GLYCOSYLTRANSFERASE WBBK-RELATED"/>
    <property type="match status" value="1"/>
</dbReference>
<evidence type="ECO:0000259" key="2">
    <source>
        <dbReference type="Pfam" id="PF00534"/>
    </source>
</evidence>
<evidence type="ECO:0000256" key="1">
    <source>
        <dbReference type="ARBA" id="ARBA00022679"/>
    </source>
</evidence>
<organism evidence="3 4">
    <name type="scientific">Parabacteroides johnsonii DSM 18315</name>
    <dbReference type="NCBI Taxonomy" id="537006"/>
    <lineage>
        <taxon>Bacteria</taxon>
        <taxon>Pseudomonadati</taxon>
        <taxon>Bacteroidota</taxon>
        <taxon>Bacteroidia</taxon>
        <taxon>Bacteroidales</taxon>
        <taxon>Tannerellaceae</taxon>
        <taxon>Parabacteroides</taxon>
    </lineage>
</organism>
<evidence type="ECO:0000313" key="4">
    <source>
        <dbReference type="Proteomes" id="UP000005510"/>
    </source>
</evidence>